<dbReference type="InterPro" id="IPR042284">
    <property type="entry name" value="AdoMetDC_N"/>
</dbReference>
<evidence type="ECO:0000256" key="11">
    <source>
        <dbReference type="ARBA" id="ARBA00023317"/>
    </source>
</evidence>
<evidence type="ECO:0000256" key="7">
    <source>
        <dbReference type="ARBA" id="ARBA00023115"/>
    </source>
</evidence>
<dbReference type="GO" id="GO:0004014">
    <property type="term" value="F:adenosylmethionine decarboxylase activity"/>
    <property type="evidence" value="ECO:0007669"/>
    <property type="project" value="UniProtKB-UniRule"/>
</dbReference>
<comment type="catalytic activity">
    <reaction evidence="12 15">
        <text>S-adenosyl-L-methionine + H(+) = S-adenosyl 3-(methylsulfanyl)propylamine + CO2</text>
        <dbReference type="Rhea" id="RHEA:15981"/>
        <dbReference type="ChEBI" id="CHEBI:15378"/>
        <dbReference type="ChEBI" id="CHEBI:16526"/>
        <dbReference type="ChEBI" id="CHEBI:57443"/>
        <dbReference type="ChEBI" id="CHEBI:59789"/>
        <dbReference type="EC" id="4.1.1.50"/>
    </reaction>
</comment>
<dbReference type="EC" id="4.1.1.50" evidence="15"/>
<keyword evidence="6 15" id="KW-0745">Spermidine biosynthesis</keyword>
<evidence type="ECO:0000256" key="8">
    <source>
        <dbReference type="ARBA" id="ARBA00023145"/>
    </source>
</evidence>
<dbReference type="Gene3D" id="3.30.160.750">
    <property type="match status" value="1"/>
</dbReference>
<evidence type="ECO:0000256" key="5">
    <source>
        <dbReference type="ARBA" id="ARBA00022813"/>
    </source>
</evidence>
<dbReference type="GO" id="GO:0005829">
    <property type="term" value="C:cytosol"/>
    <property type="evidence" value="ECO:0007669"/>
    <property type="project" value="TreeGrafter"/>
</dbReference>
<dbReference type="InterPro" id="IPR016067">
    <property type="entry name" value="S-AdoMet_deCO2ase_core"/>
</dbReference>
<evidence type="ECO:0000256" key="9">
    <source>
        <dbReference type="ARBA" id="ARBA00023239"/>
    </source>
</evidence>
<keyword evidence="10 15" id="KW-0704">Schiff base</keyword>
<comment type="caution">
    <text evidence="16">The sequence shown here is derived from an EMBL/GenBank/DDBJ whole genome shotgun (WGS) entry which is preliminary data.</text>
</comment>
<feature type="active site" description="Proton donor; for catalytic activity" evidence="15">
    <location>
        <position position="85"/>
    </location>
</feature>
<keyword evidence="9 15" id="KW-0456">Lyase</keyword>
<dbReference type="EMBL" id="FRBG01000005">
    <property type="protein sequence ID" value="SHK77503.1"/>
    <property type="molecule type" value="Genomic_DNA"/>
</dbReference>
<dbReference type="FunFam" id="3.30.360.110:FF:000001">
    <property type="entry name" value="S-adenosylmethionine decarboxylase proenzyme"/>
    <property type="match status" value="1"/>
</dbReference>
<evidence type="ECO:0000256" key="14">
    <source>
        <dbReference type="ARBA" id="ARBA00061583"/>
    </source>
</evidence>
<dbReference type="InterPro" id="IPR003826">
    <property type="entry name" value="AdoMetDC_fam_prok"/>
</dbReference>
<feature type="active site" description="Proton acceptor; for processing activity" evidence="15">
    <location>
        <position position="70"/>
    </location>
</feature>
<evidence type="ECO:0000313" key="17">
    <source>
        <dbReference type="EMBL" id="SHK77503.1"/>
    </source>
</evidence>
<evidence type="ECO:0000256" key="15">
    <source>
        <dbReference type="HAMAP-Rule" id="MF_00464"/>
    </source>
</evidence>
<dbReference type="GO" id="GO:0008295">
    <property type="term" value="P:spermidine biosynthetic process"/>
    <property type="evidence" value="ECO:0007669"/>
    <property type="project" value="UniProtKB-UniRule"/>
</dbReference>
<comment type="cofactor">
    <cofactor evidence="15">
        <name>pyruvate</name>
        <dbReference type="ChEBI" id="CHEBI:15361"/>
    </cofactor>
    <text evidence="15">Binds 1 pyruvoyl group covalently per subunit.</text>
</comment>
<evidence type="ECO:0000313" key="18">
    <source>
        <dbReference type="Proteomes" id="UP000092605"/>
    </source>
</evidence>
<dbReference type="Gene3D" id="3.30.360.110">
    <property type="entry name" value="S-adenosylmethionine decarboxylase domain"/>
    <property type="match status" value="1"/>
</dbReference>
<dbReference type="NCBIfam" id="TIGR03330">
    <property type="entry name" value="SAM_DCase_Bsu"/>
    <property type="match status" value="1"/>
</dbReference>
<dbReference type="AlphaFoldDB" id="A0A150FQR9"/>
<keyword evidence="4 15" id="KW-0210">Decarboxylase</keyword>
<reference evidence="17 19" key="2">
    <citation type="submission" date="2016-11" db="EMBL/GenBank/DDBJ databases">
        <authorList>
            <person name="Varghese N."/>
            <person name="Submissions S."/>
        </authorList>
    </citation>
    <scope>NUCLEOTIDE SEQUENCE [LARGE SCALE GENOMIC DNA]</scope>
    <source>
        <strain evidence="17 19">DSM 7308</strain>
    </source>
</reference>
<reference evidence="16 18" key="1">
    <citation type="submission" date="2016-02" db="EMBL/GenBank/DDBJ databases">
        <title>Draft genome sequence for Clostridium paradoxum JW-YL-7.</title>
        <authorList>
            <person name="Utturkar S.M."/>
            <person name="Lancaster A."/>
            <person name="Poole F.L."/>
            <person name="Adams M.W."/>
            <person name="Brown S.D."/>
        </authorList>
    </citation>
    <scope>NUCLEOTIDE SEQUENCE [LARGE SCALE GENOMIC DNA]</scope>
    <source>
        <strain evidence="16 18">JW-YL-7</strain>
    </source>
</reference>
<name>A0A150FQR9_CLOPD</name>
<evidence type="ECO:0000256" key="2">
    <source>
        <dbReference type="ARBA" id="ARBA00011601"/>
    </source>
</evidence>
<keyword evidence="3 15" id="KW-0949">S-adenosyl-L-methionine</keyword>
<comment type="similarity">
    <text evidence="14 15">Belongs to the prokaryotic AdoMetDC family. Type 1 subfamily.</text>
</comment>
<keyword evidence="11 15" id="KW-0670">Pyruvate</keyword>
<organism evidence="16 18">
    <name type="scientific">Alkalithermobacter thermoalcaliphilus JW-YL-7 = DSM 7308</name>
    <dbReference type="NCBI Taxonomy" id="1121328"/>
    <lineage>
        <taxon>Bacteria</taxon>
        <taxon>Bacillati</taxon>
        <taxon>Bacillota</taxon>
        <taxon>Clostridia</taxon>
        <taxon>Peptostreptococcales</taxon>
        <taxon>Tepidibacteraceae</taxon>
        <taxon>Alkalithermobacter</taxon>
    </lineage>
</organism>
<dbReference type="RefSeq" id="WP_066069897.1">
    <property type="nucleotide sequence ID" value="NZ_FRBG01000005.1"/>
</dbReference>
<evidence type="ECO:0000256" key="4">
    <source>
        <dbReference type="ARBA" id="ARBA00022793"/>
    </source>
</evidence>
<comment type="function">
    <text evidence="13 15">Catalyzes the decarboxylation of S-adenosylmethionine to S-adenosylmethioninamine (dcAdoMet), the propylamine donor required for the synthesis of the polyamines spermine and spermidine from the diamine putrescine.</text>
</comment>
<evidence type="ECO:0000256" key="12">
    <source>
        <dbReference type="ARBA" id="ARBA00048112"/>
    </source>
</evidence>
<keyword evidence="5 15" id="KW-0068">Autocatalytic cleavage</keyword>
<dbReference type="SUPFAM" id="SSF56276">
    <property type="entry name" value="S-adenosylmethionine decarboxylase"/>
    <property type="match status" value="1"/>
</dbReference>
<sequence>MKIEQLGRHILAEFYNCDKELLNDHKLIEKFMIEAAEESKATVVTSNFHLFNPWGVSGVVVIQESHLTIHTWPEYGYAAVDFFTCGDEVNPWVAFQYMKDKLKAEVSETTEVPRGIVDKIKLYSKEDINPTSFKATV</sequence>
<comment type="pathway">
    <text evidence="1 15">Amine and polyamine biosynthesis; S-adenosylmethioninamine biosynthesis; S-adenosylmethioninamine from S-adenosyl-L-methionine: step 1/1.</text>
</comment>
<dbReference type="STRING" id="1121328.JWYL7_0991"/>
<evidence type="ECO:0000256" key="10">
    <source>
        <dbReference type="ARBA" id="ARBA00023270"/>
    </source>
</evidence>
<gene>
    <name evidence="15" type="primary">speH</name>
    <name evidence="16" type="ORF">JWYL7_0991</name>
    <name evidence="17" type="ORF">SAMN05661008_00862</name>
</gene>
<keyword evidence="7 15" id="KW-0620">Polyamine biosynthesis</keyword>
<feature type="modified residue" description="Pyruvic acid (Ser); by autocatalysis" evidence="15">
    <location>
        <position position="65"/>
    </location>
</feature>
<evidence type="ECO:0000313" key="19">
    <source>
        <dbReference type="Proteomes" id="UP000323392"/>
    </source>
</evidence>
<keyword evidence="19" id="KW-1185">Reference proteome</keyword>
<feature type="chain" id="PRO_5023359936" description="S-adenosylmethionine decarboxylase alpha chain" evidence="15">
    <location>
        <begin position="65"/>
        <end position="137"/>
    </location>
</feature>
<comment type="subunit">
    <text evidence="2 15">Heterotetramer of two alpha and two beta chains arranged as a dimer of alpha/beta heterodimers.</text>
</comment>
<feature type="active site" description="Schiff-base intermediate with substrate; via pyruvic acid" evidence="15">
    <location>
        <position position="65"/>
    </location>
</feature>
<evidence type="ECO:0000256" key="13">
    <source>
        <dbReference type="ARBA" id="ARBA00056215"/>
    </source>
</evidence>
<dbReference type="PANTHER" id="PTHR33866:SF2">
    <property type="entry name" value="S-ADENOSYLMETHIONINE DECARBOXYLASE PROENZYME"/>
    <property type="match status" value="1"/>
</dbReference>
<protein>
    <recommendedName>
        <fullName evidence="15">S-adenosylmethionine decarboxylase proenzyme</fullName>
        <shortName evidence="15">AdoMetDC</shortName>
        <shortName evidence="15">SAMDC</shortName>
        <ecNumber evidence="15">4.1.1.50</ecNumber>
    </recommendedName>
    <component>
        <recommendedName>
            <fullName evidence="15">S-adenosylmethionine decarboxylase beta chain</fullName>
        </recommendedName>
    </component>
    <component>
        <recommendedName>
            <fullName evidence="15">S-adenosylmethionine decarboxylase alpha chain</fullName>
        </recommendedName>
    </component>
</protein>
<feature type="site" description="Cleavage (non-hydrolytic); by autolysis" evidence="15">
    <location>
        <begin position="64"/>
        <end position="65"/>
    </location>
</feature>
<proteinExistence type="inferred from homology"/>
<evidence type="ECO:0000256" key="1">
    <source>
        <dbReference type="ARBA" id="ARBA00004911"/>
    </source>
</evidence>
<dbReference type="InterPro" id="IPR042286">
    <property type="entry name" value="AdoMetDC_C"/>
</dbReference>
<dbReference type="EMBL" id="LSFY01000001">
    <property type="protein sequence ID" value="KXZ39916.1"/>
    <property type="molecule type" value="Genomic_DNA"/>
</dbReference>
<dbReference type="Proteomes" id="UP000323392">
    <property type="component" value="Unassembled WGS sequence"/>
</dbReference>
<dbReference type="UniPathway" id="UPA00331">
    <property type="reaction ID" value="UER00451"/>
</dbReference>
<evidence type="ECO:0000256" key="6">
    <source>
        <dbReference type="ARBA" id="ARBA00023066"/>
    </source>
</evidence>
<dbReference type="InterPro" id="IPR017716">
    <property type="entry name" value="S-AdoMet_deCOase_pro-enz"/>
</dbReference>
<comment type="PTM">
    <text evidence="15">Is synthesized initially as an inactive proenzyme. Formation of the active enzyme involves a self-maturation process in which the active site pyruvoyl group is generated from an internal serine residue via an autocatalytic post-translational modification. Two non-identical subunits are generated from the proenzyme in this reaction, and the pyruvate is formed at the N-terminus of the alpha chain, which is derived from the carboxyl end of the proenzyme. The post-translation cleavage follows an unusual pathway, termed non-hydrolytic serinolysis, in which the side chain hydroxyl group of the serine supplies its oxygen atom to form the C-terminus of the beta chain, while the remainder of the serine residue undergoes an oxidative deamination to produce ammonia and the pyruvoyl group blocking the N-terminus of the alpha chain.</text>
</comment>
<dbReference type="PANTHER" id="PTHR33866">
    <property type="entry name" value="S-ADENOSYLMETHIONINE DECARBOXYLASE PROENZYME"/>
    <property type="match status" value="1"/>
</dbReference>
<dbReference type="PATRIC" id="fig|1121328.3.peg.998"/>
<dbReference type="OrthoDB" id="9793120at2"/>
<dbReference type="Pfam" id="PF02675">
    <property type="entry name" value="AdoMet_dc"/>
    <property type="match status" value="1"/>
</dbReference>
<dbReference type="Proteomes" id="UP000092605">
    <property type="component" value="Unassembled WGS sequence"/>
</dbReference>
<keyword evidence="8 15" id="KW-0865">Zymogen</keyword>
<feature type="chain" id="PRO_5023359937" description="S-adenosylmethionine decarboxylase beta chain" evidence="15">
    <location>
        <begin position="1"/>
        <end position="64"/>
    </location>
</feature>
<evidence type="ECO:0000313" key="16">
    <source>
        <dbReference type="EMBL" id="KXZ39916.1"/>
    </source>
</evidence>
<evidence type="ECO:0000256" key="3">
    <source>
        <dbReference type="ARBA" id="ARBA00022691"/>
    </source>
</evidence>
<accession>A0A150FQR9</accession>
<dbReference type="HAMAP" id="MF_00464">
    <property type="entry name" value="AdoMetDC_1"/>
    <property type="match status" value="1"/>
</dbReference>